<proteinExistence type="predicted"/>
<dbReference type="InterPro" id="IPR036388">
    <property type="entry name" value="WH-like_DNA-bd_sf"/>
</dbReference>
<accession>A0A494X239</accession>
<dbReference type="SUPFAM" id="SSF46785">
    <property type="entry name" value="Winged helix' DNA-binding domain"/>
    <property type="match status" value="1"/>
</dbReference>
<dbReference type="EMBL" id="RBZM01000017">
    <property type="protein sequence ID" value="RKP44798.1"/>
    <property type="molecule type" value="Genomic_DNA"/>
</dbReference>
<evidence type="ECO:0000259" key="5">
    <source>
        <dbReference type="PROSITE" id="PS50949"/>
    </source>
</evidence>
<evidence type="ECO:0000256" key="2">
    <source>
        <dbReference type="ARBA" id="ARBA00023015"/>
    </source>
</evidence>
<gene>
    <name evidence="6" type="ORF">D7Z26_26395</name>
</gene>
<dbReference type="PANTHER" id="PTHR30146">
    <property type="entry name" value="LACI-RELATED TRANSCRIPTIONAL REPRESSOR"/>
    <property type="match status" value="1"/>
</dbReference>
<dbReference type="PANTHER" id="PTHR30146:SF95">
    <property type="entry name" value="RIBOSE OPERON REPRESSOR"/>
    <property type="match status" value="1"/>
</dbReference>
<dbReference type="SUPFAM" id="SSF53822">
    <property type="entry name" value="Periplasmic binding protein-like I"/>
    <property type="match status" value="1"/>
</dbReference>
<dbReference type="Pfam" id="PF00532">
    <property type="entry name" value="Peripla_BP_1"/>
    <property type="match status" value="1"/>
</dbReference>
<sequence>MDGPLYEQIYKYVYEKIKNGELQSGERVPSEKELADQFGVSRITSKKALEMLSANRLVERVQGKGSFVAETLPESSETLLPQADSPQNWKLVGLILPDFADSYGLRLIHGVEERCSELGGRMLMKITYDKREEEEAAIRSFLQLGVDGFIIFPVHGEHYNSELLRLVLDKYPLVFVDRYLKGLAACSVYSDNRAAAFDITKYLLDQGHTQIGFISLPVENTSTIEDRIQGYTDALIQHGQRLKPQHLMTNLFSSVPRSFEERNVQVDFENVKRFVELNPELTAFVAVEYNLALILREVLLSMGKDIPGECSIVCFDSPRNPFNKYLFTHVNQDEFAMGQRAADLLQMQWESKEVPFNNTVPYTIIKGDSTN</sequence>
<dbReference type="InterPro" id="IPR028082">
    <property type="entry name" value="Peripla_BP_I"/>
</dbReference>
<dbReference type="Proteomes" id="UP000282076">
    <property type="component" value="Unassembled WGS sequence"/>
</dbReference>
<dbReference type="Gene3D" id="3.40.50.2300">
    <property type="match status" value="2"/>
</dbReference>
<dbReference type="CDD" id="cd07377">
    <property type="entry name" value="WHTH_GntR"/>
    <property type="match status" value="1"/>
</dbReference>
<dbReference type="Pfam" id="PF00392">
    <property type="entry name" value="GntR"/>
    <property type="match status" value="1"/>
</dbReference>
<comment type="caution">
    <text evidence="6">The sequence shown here is derived from an EMBL/GenBank/DDBJ whole genome shotgun (WGS) entry which is preliminary data.</text>
</comment>
<dbReference type="CDD" id="cd06267">
    <property type="entry name" value="PBP1_LacI_sugar_binding-like"/>
    <property type="match status" value="1"/>
</dbReference>
<protein>
    <submittedName>
        <fullName evidence="6">GntR family transcriptional regulator</fullName>
    </submittedName>
</protein>
<dbReference type="InterPro" id="IPR001761">
    <property type="entry name" value="Peripla_BP/Lac1_sug-bd_dom"/>
</dbReference>
<evidence type="ECO:0000256" key="3">
    <source>
        <dbReference type="ARBA" id="ARBA00023125"/>
    </source>
</evidence>
<dbReference type="PRINTS" id="PR00035">
    <property type="entry name" value="HTHGNTR"/>
</dbReference>
<dbReference type="FunFam" id="1.10.10.10:FF:000079">
    <property type="entry name" value="GntR family transcriptional regulator"/>
    <property type="match status" value="1"/>
</dbReference>
<evidence type="ECO:0000256" key="4">
    <source>
        <dbReference type="ARBA" id="ARBA00023163"/>
    </source>
</evidence>
<keyword evidence="1" id="KW-0678">Repressor</keyword>
<dbReference type="InterPro" id="IPR000524">
    <property type="entry name" value="Tscrpt_reg_HTH_GntR"/>
</dbReference>
<dbReference type="AlphaFoldDB" id="A0A494X239"/>
<keyword evidence="7" id="KW-1185">Reference proteome</keyword>
<organism evidence="6 7">
    <name type="scientific">Cohnella endophytica</name>
    <dbReference type="NCBI Taxonomy" id="2419778"/>
    <lineage>
        <taxon>Bacteria</taxon>
        <taxon>Bacillati</taxon>
        <taxon>Bacillota</taxon>
        <taxon>Bacilli</taxon>
        <taxon>Bacillales</taxon>
        <taxon>Paenibacillaceae</taxon>
        <taxon>Cohnella</taxon>
    </lineage>
</organism>
<dbReference type="InterPro" id="IPR036390">
    <property type="entry name" value="WH_DNA-bd_sf"/>
</dbReference>
<evidence type="ECO:0000313" key="7">
    <source>
        <dbReference type="Proteomes" id="UP000282076"/>
    </source>
</evidence>
<feature type="domain" description="HTH gntR-type" evidence="5">
    <location>
        <begin position="3"/>
        <end position="71"/>
    </location>
</feature>
<dbReference type="RefSeq" id="WP_120980024.1">
    <property type="nucleotide sequence ID" value="NZ_RBZM01000017.1"/>
</dbReference>
<dbReference type="GO" id="GO:0000976">
    <property type="term" value="F:transcription cis-regulatory region binding"/>
    <property type="evidence" value="ECO:0007669"/>
    <property type="project" value="TreeGrafter"/>
</dbReference>
<dbReference type="GO" id="GO:0003700">
    <property type="term" value="F:DNA-binding transcription factor activity"/>
    <property type="evidence" value="ECO:0007669"/>
    <property type="project" value="InterPro"/>
</dbReference>
<keyword evidence="2" id="KW-0805">Transcription regulation</keyword>
<dbReference type="PROSITE" id="PS50949">
    <property type="entry name" value="HTH_GNTR"/>
    <property type="match status" value="1"/>
</dbReference>
<evidence type="ECO:0000256" key="1">
    <source>
        <dbReference type="ARBA" id="ARBA00022491"/>
    </source>
</evidence>
<dbReference type="SMART" id="SM00345">
    <property type="entry name" value="HTH_GNTR"/>
    <property type="match status" value="1"/>
</dbReference>
<evidence type="ECO:0000313" key="6">
    <source>
        <dbReference type="EMBL" id="RKP44798.1"/>
    </source>
</evidence>
<reference evidence="6 7" key="1">
    <citation type="submission" date="2018-10" db="EMBL/GenBank/DDBJ databases">
        <title>Cohnella sp. M2MS4P-1, whole genome shotgun sequence.</title>
        <authorList>
            <person name="Tuo L."/>
        </authorList>
    </citation>
    <scope>NUCLEOTIDE SEQUENCE [LARGE SCALE GENOMIC DNA]</scope>
    <source>
        <strain evidence="6 7">M2MS4P-1</strain>
    </source>
</reference>
<name>A0A494X239_9BACL</name>
<dbReference type="OrthoDB" id="9799482at2"/>
<keyword evidence="3" id="KW-0238">DNA-binding</keyword>
<dbReference type="Gene3D" id="1.10.10.10">
    <property type="entry name" value="Winged helix-like DNA-binding domain superfamily/Winged helix DNA-binding domain"/>
    <property type="match status" value="1"/>
</dbReference>
<keyword evidence="4" id="KW-0804">Transcription</keyword>